<gene>
    <name evidence="9" type="primary">hpaA</name>
    <name evidence="9" type="ORF">BCM300_00512</name>
</gene>
<dbReference type="Gene3D" id="3.30.160.180">
    <property type="entry name" value="Putative neuraminyllactose-binding hemagglutinin homolog like domain"/>
    <property type="match status" value="1"/>
</dbReference>
<organism evidence="9 10">
    <name type="scientific">Helicobacter pylori</name>
    <name type="common">Campylobacter pylori</name>
    <dbReference type="NCBI Taxonomy" id="210"/>
    <lineage>
        <taxon>Bacteria</taxon>
        <taxon>Pseudomonadati</taxon>
        <taxon>Campylobacterota</taxon>
        <taxon>Epsilonproteobacteria</taxon>
        <taxon>Campylobacterales</taxon>
        <taxon>Helicobacteraceae</taxon>
        <taxon>Helicobacter</taxon>
    </lineage>
</organism>
<evidence type="ECO:0000256" key="1">
    <source>
        <dbReference type="ARBA" id="ARBA00004459"/>
    </source>
</evidence>
<dbReference type="RefSeq" id="WP_089086759.1">
    <property type="nucleotide sequence ID" value="NZ_LT635456.1"/>
</dbReference>
<dbReference type="InterPro" id="IPR038531">
    <property type="entry name" value="NeuraminylLac-bd_hemagglutn_sf"/>
</dbReference>
<evidence type="ECO:0000256" key="2">
    <source>
        <dbReference type="ARBA" id="ARBA00015547"/>
    </source>
</evidence>
<dbReference type="AlphaFoldDB" id="A0A238GUU8"/>
<dbReference type="SUPFAM" id="SSF159594">
    <property type="entry name" value="XCC0632-like"/>
    <property type="match status" value="1"/>
</dbReference>
<keyword evidence="5" id="KW-0449">Lipoprotein</keyword>
<reference evidence="9 10" key="1">
    <citation type="submission" date="2016-12" db="EMBL/GenBank/DDBJ databases">
        <authorList>
            <person name="Song W.-J."/>
            <person name="Kurnit D.M."/>
        </authorList>
    </citation>
    <scope>NUCLEOTIDE SEQUENCE [LARGE SCALE GENOMIC DNA]</scope>
    <source>
        <strain evidence="9">BCM-300</strain>
    </source>
</reference>
<evidence type="ECO:0000256" key="3">
    <source>
        <dbReference type="ARBA" id="ARBA00023136"/>
    </source>
</evidence>
<keyword evidence="4 8" id="KW-0998">Cell outer membrane</keyword>
<dbReference type="GO" id="GO:0009279">
    <property type="term" value="C:cell outer membrane"/>
    <property type="evidence" value="ECO:0007669"/>
    <property type="project" value="UniProtKB-SubCell"/>
</dbReference>
<sequence length="279" mass="31786">MNCFFFKRLFFSQKLCFKVLIALGLSGALVGCAIKSVAEVKPQNQQEKPIQVNEKIQTTQKVTPFHFNYSLHVAQAAQNYRLIGILAPRIQMSDNLKPYSALFQDALRHQIQAIFEKRGYQTLFFKDESALTPQDKRKLFAVLDVKGWVGVLEDLKLLLKDPNNANALTAQSSGSVWFSFYEPESYRVIYDFKVGLGDFQAIVHAYNNNHSLGFNLKNNLFTGLENNKQDAIHQILNKIYASIMKKAVTELTEKNISQYKEAIDKMKGFKTPVSQKKGF</sequence>
<evidence type="ECO:0000256" key="7">
    <source>
        <dbReference type="ARBA" id="ARBA00032680"/>
    </source>
</evidence>
<keyword evidence="3 8" id="KW-0472">Membrane</keyword>
<evidence type="ECO:0000313" key="9">
    <source>
        <dbReference type="EMBL" id="SMA52505.1"/>
    </source>
</evidence>
<dbReference type="InterPro" id="IPR007876">
    <property type="entry name" value="NeuraminylLac-bd_hemagglutn"/>
</dbReference>
<dbReference type="PROSITE" id="PS51257">
    <property type="entry name" value="PROKAR_LIPOPROTEIN"/>
    <property type="match status" value="1"/>
</dbReference>
<evidence type="ECO:0000256" key="8">
    <source>
        <dbReference type="PIRNR" id="PIRNR019714"/>
    </source>
</evidence>
<dbReference type="EMBL" id="LT837687">
    <property type="protein sequence ID" value="SMA52505.1"/>
    <property type="molecule type" value="Genomic_DNA"/>
</dbReference>
<dbReference type="PIRSF" id="PIRSF019714">
    <property type="entry name" value="Neuraminyllac-bd_haemagglutn"/>
    <property type="match status" value="1"/>
</dbReference>
<protein>
    <recommendedName>
        <fullName evidence="2 8">Neuraminyllactose-binding hemagglutinin</fullName>
    </recommendedName>
    <alternativeName>
        <fullName evidence="7 8">Flagellar sheath adhesin</fullName>
    </alternativeName>
    <alternativeName>
        <fullName evidence="6 8">N-acetylneuraminyllactose-binding fibrillar hemagglutinin receptor-binding subunit</fullName>
    </alternativeName>
</protein>
<dbReference type="Proteomes" id="UP000198366">
    <property type="component" value="Chromosome I"/>
</dbReference>
<accession>A0A238GUU8</accession>
<proteinExistence type="predicted"/>
<dbReference type="Pfam" id="PF05211">
    <property type="entry name" value="NLBH"/>
    <property type="match status" value="1"/>
</dbReference>
<name>A0A238GUU8_HELPX</name>
<evidence type="ECO:0000256" key="4">
    <source>
        <dbReference type="ARBA" id="ARBA00023237"/>
    </source>
</evidence>
<evidence type="ECO:0000256" key="6">
    <source>
        <dbReference type="ARBA" id="ARBA00030949"/>
    </source>
</evidence>
<evidence type="ECO:0000313" key="10">
    <source>
        <dbReference type="Proteomes" id="UP000198366"/>
    </source>
</evidence>
<comment type="subcellular location">
    <subcellularLocation>
        <location evidence="1">Cell outer membrane</location>
        <topology evidence="1">Lipid-anchor</topology>
    </subcellularLocation>
</comment>
<evidence type="ECO:0000256" key="5">
    <source>
        <dbReference type="ARBA" id="ARBA00023288"/>
    </source>
</evidence>